<dbReference type="InterPro" id="IPR032710">
    <property type="entry name" value="NTF2-like_dom_sf"/>
</dbReference>
<protein>
    <recommendedName>
        <fullName evidence="1">SnoaL-like domain-containing protein</fullName>
    </recommendedName>
</protein>
<dbReference type="Pfam" id="PF12680">
    <property type="entry name" value="SnoaL_2"/>
    <property type="match status" value="1"/>
</dbReference>
<reference evidence="2 3" key="1">
    <citation type="submission" date="2015-09" db="EMBL/GenBank/DDBJ databases">
        <title>Genome announcement of multiple Pseudomonas syringae strains.</title>
        <authorList>
            <person name="Thakur S."/>
            <person name="Wang P.W."/>
            <person name="Gong Y."/>
            <person name="Weir B.S."/>
            <person name="Guttman D.S."/>
        </authorList>
    </citation>
    <scope>NUCLEOTIDE SEQUENCE [LARGE SCALE GENOMIC DNA]</scope>
    <source>
        <strain evidence="2 3">ICMP3956</strain>
    </source>
</reference>
<dbReference type="RefSeq" id="WP_025993211.1">
    <property type="nucleotide sequence ID" value="NZ_LJRC01000145.1"/>
</dbReference>
<dbReference type="EMBL" id="LJRC01000145">
    <property type="protein sequence ID" value="KPY36423.1"/>
    <property type="molecule type" value="Genomic_DNA"/>
</dbReference>
<dbReference type="InterPro" id="IPR037401">
    <property type="entry name" value="SnoaL-like"/>
</dbReference>
<gene>
    <name evidence="2" type="ORF">ALO52_200086</name>
</gene>
<evidence type="ECO:0000313" key="2">
    <source>
        <dbReference type="EMBL" id="KPY36423.1"/>
    </source>
</evidence>
<organism evidence="2 3">
    <name type="scientific">Pseudomonas syringae pv. primulae</name>
    <dbReference type="NCBI Taxonomy" id="251707"/>
    <lineage>
        <taxon>Bacteria</taxon>
        <taxon>Pseudomonadati</taxon>
        <taxon>Pseudomonadota</taxon>
        <taxon>Gammaproteobacteria</taxon>
        <taxon>Pseudomonadales</taxon>
        <taxon>Pseudomonadaceae</taxon>
        <taxon>Pseudomonas</taxon>
    </lineage>
</organism>
<dbReference type="PATRIC" id="fig|251707.3.peg.2232"/>
<name>A0A0P9XUR2_9PSED</name>
<dbReference type="SUPFAM" id="SSF54427">
    <property type="entry name" value="NTF2-like"/>
    <property type="match status" value="1"/>
</dbReference>
<feature type="domain" description="SnoaL-like" evidence="1">
    <location>
        <begin position="12"/>
        <end position="112"/>
    </location>
</feature>
<sequence>MTDFLHRFAEGFAALNKDNLDRIAELYSDDVSFSDPMHDIHGLADMRRYFAELYANVSDLRFDFHAFDEVRSGEGYLLWTMHYSHPRLANGRTIHVQGCSHLKWRDDKVYRHRDYFDAGALLYEHLPVMGRVINWLKKRLA</sequence>
<dbReference type="Gene3D" id="3.10.450.50">
    <property type="match status" value="1"/>
</dbReference>
<dbReference type="AlphaFoldDB" id="A0A0P9XUR2"/>
<accession>A0A0P9XUR2</accession>
<comment type="caution">
    <text evidence="2">The sequence shown here is derived from an EMBL/GenBank/DDBJ whole genome shotgun (WGS) entry which is preliminary data.</text>
</comment>
<dbReference type="Proteomes" id="UP000050562">
    <property type="component" value="Unassembled WGS sequence"/>
</dbReference>
<evidence type="ECO:0000259" key="1">
    <source>
        <dbReference type="Pfam" id="PF12680"/>
    </source>
</evidence>
<proteinExistence type="predicted"/>
<evidence type="ECO:0000313" key="3">
    <source>
        <dbReference type="Proteomes" id="UP000050562"/>
    </source>
</evidence>